<proteinExistence type="predicted"/>
<sequence length="68" mass="7752">MSGCRHTTLSDITATKSTQASLGYEALSYTWGDQSHRQAIYMQNGERVLFIGENCYRALKNLRQAHRD</sequence>
<accession>A0A6A5VI21</accession>
<name>A0A6A5VI21_9PLEO</name>
<keyword evidence="3" id="KW-1185">Reference proteome</keyword>
<dbReference type="EMBL" id="ML976667">
    <property type="protein sequence ID" value="KAF1976310.1"/>
    <property type="molecule type" value="Genomic_DNA"/>
</dbReference>
<dbReference type="AlphaFoldDB" id="A0A6A5VI21"/>
<evidence type="ECO:0000313" key="3">
    <source>
        <dbReference type="Proteomes" id="UP000800036"/>
    </source>
</evidence>
<dbReference type="Proteomes" id="UP000800036">
    <property type="component" value="Unassembled WGS sequence"/>
</dbReference>
<evidence type="ECO:0000313" key="2">
    <source>
        <dbReference type="EMBL" id="KAF1976310.1"/>
    </source>
</evidence>
<gene>
    <name evidence="2" type="ORF">BU23DRAFT_45366</name>
</gene>
<dbReference type="InterPro" id="IPR010730">
    <property type="entry name" value="HET"/>
</dbReference>
<evidence type="ECO:0000259" key="1">
    <source>
        <dbReference type="Pfam" id="PF06985"/>
    </source>
</evidence>
<organism evidence="2 3">
    <name type="scientific">Bimuria novae-zelandiae CBS 107.79</name>
    <dbReference type="NCBI Taxonomy" id="1447943"/>
    <lineage>
        <taxon>Eukaryota</taxon>
        <taxon>Fungi</taxon>
        <taxon>Dikarya</taxon>
        <taxon>Ascomycota</taxon>
        <taxon>Pezizomycotina</taxon>
        <taxon>Dothideomycetes</taxon>
        <taxon>Pleosporomycetidae</taxon>
        <taxon>Pleosporales</taxon>
        <taxon>Massarineae</taxon>
        <taxon>Didymosphaeriaceae</taxon>
        <taxon>Bimuria</taxon>
    </lineage>
</organism>
<feature type="domain" description="Heterokaryon incompatibility" evidence="1">
    <location>
        <begin position="24"/>
        <end position="65"/>
    </location>
</feature>
<dbReference type="Pfam" id="PF06985">
    <property type="entry name" value="HET"/>
    <property type="match status" value="1"/>
</dbReference>
<reference evidence="2" key="1">
    <citation type="journal article" date="2020" name="Stud. Mycol.">
        <title>101 Dothideomycetes genomes: a test case for predicting lifestyles and emergence of pathogens.</title>
        <authorList>
            <person name="Haridas S."/>
            <person name="Albert R."/>
            <person name="Binder M."/>
            <person name="Bloem J."/>
            <person name="Labutti K."/>
            <person name="Salamov A."/>
            <person name="Andreopoulos B."/>
            <person name="Baker S."/>
            <person name="Barry K."/>
            <person name="Bills G."/>
            <person name="Bluhm B."/>
            <person name="Cannon C."/>
            <person name="Castanera R."/>
            <person name="Culley D."/>
            <person name="Daum C."/>
            <person name="Ezra D."/>
            <person name="Gonzalez J."/>
            <person name="Henrissat B."/>
            <person name="Kuo A."/>
            <person name="Liang C."/>
            <person name="Lipzen A."/>
            <person name="Lutzoni F."/>
            <person name="Magnuson J."/>
            <person name="Mondo S."/>
            <person name="Nolan M."/>
            <person name="Ohm R."/>
            <person name="Pangilinan J."/>
            <person name="Park H.-J."/>
            <person name="Ramirez L."/>
            <person name="Alfaro M."/>
            <person name="Sun H."/>
            <person name="Tritt A."/>
            <person name="Yoshinaga Y."/>
            <person name="Zwiers L.-H."/>
            <person name="Turgeon B."/>
            <person name="Goodwin S."/>
            <person name="Spatafora J."/>
            <person name="Crous P."/>
            <person name="Grigoriev I."/>
        </authorList>
    </citation>
    <scope>NUCLEOTIDE SEQUENCE</scope>
    <source>
        <strain evidence="2">CBS 107.79</strain>
    </source>
</reference>
<protein>
    <recommendedName>
        <fullName evidence="1">Heterokaryon incompatibility domain-containing protein</fullName>
    </recommendedName>
</protein>